<evidence type="ECO:0000313" key="1">
    <source>
        <dbReference type="EMBL" id="MPC72663.1"/>
    </source>
</evidence>
<gene>
    <name evidence="1" type="ORF">E2C01_066975</name>
</gene>
<comment type="caution">
    <text evidence="1">The sequence shown here is derived from an EMBL/GenBank/DDBJ whole genome shotgun (WGS) entry which is preliminary data.</text>
</comment>
<evidence type="ECO:0000313" key="2">
    <source>
        <dbReference type="Proteomes" id="UP000324222"/>
    </source>
</evidence>
<proteinExistence type="predicted"/>
<keyword evidence="2" id="KW-1185">Reference proteome</keyword>
<reference evidence="1 2" key="1">
    <citation type="submission" date="2019-05" db="EMBL/GenBank/DDBJ databases">
        <title>Another draft genome of Portunus trituberculatus and its Hox gene families provides insights of decapod evolution.</title>
        <authorList>
            <person name="Jeong J.-H."/>
            <person name="Song I."/>
            <person name="Kim S."/>
            <person name="Choi T."/>
            <person name="Kim D."/>
            <person name="Ryu S."/>
            <person name="Kim W."/>
        </authorList>
    </citation>
    <scope>NUCLEOTIDE SEQUENCE [LARGE SCALE GENOMIC DNA]</scope>
    <source>
        <tissue evidence="1">Muscle</tissue>
    </source>
</reference>
<dbReference type="AlphaFoldDB" id="A0A5B7HRG1"/>
<dbReference type="Proteomes" id="UP000324222">
    <property type="component" value="Unassembled WGS sequence"/>
</dbReference>
<accession>A0A5B7HRG1</accession>
<organism evidence="1 2">
    <name type="scientific">Portunus trituberculatus</name>
    <name type="common">Swimming crab</name>
    <name type="synonym">Neptunus trituberculatus</name>
    <dbReference type="NCBI Taxonomy" id="210409"/>
    <lineage>
        <taxon>Eukaryota</taxon>
        <taxon>Metazoa</taxon>
        <taxon>Ecdysozoa</taxon>
        <taxon>Arthropoda</taxon>
        <taxon>Crustacea</taxon>
        <taxon>Multicrustacea</taxon>
        <taxon>Malacostraca</taxon>
        <taxon>Eumalacostraca</taxon>
        <taxon>Eucarida</taxon>
        <taxon>Decapoda</taxon>
        <taxon>Pleocyemata</taxon>
        <taxon>Brachyura</taxon>
        <taxon>Eubrachyura</taxon>
        <taxon>Portunoidea</taxon>
        <taxon>Portunidae</taxon>
        <taxon>Portuninae</taxon>
        <taxon>Portunus</taxon>
    </lineage>
</organism>
<sequence length="62" mass="7156">MQPPFGYCYEVAVRPSHYLKMVRVCAPYREDVSEASAERRDLLDRKSVDESENNIHIIRGSA</sequence>
<dbReference type="EMBL" id="VSRR010035146">
    <property type="protein sequence ID" value="MPC72663.1"/>
    <property type="molecule type" value="Genomic_DNA"/>
</dbReference>
<protein>
    <submittedName>
        <fullName evidence="1">Uncharacterized protein</fullName>
    </submittedName>
</protein>
<name>A0A5B7HRG1_PORTR</name>